<keyword evidence="6" id="KW-1185">Reference proteome</keyword>
<reference evidence="7" key="1">
    <citation type="submission" date="2025-08" db="UniProtKB">
        <authorList>
            <consortium name="RefSeq"/>
        </authorList>
    </citation>
    <scope>IDENTIFICATION</scope>
    <source>
        <tissue evidence="7">Leaves</tissue>
    </source>
</reference>
<keyword evidence="3" id="KW-0238">DNA-binding</keyword>
<dbReference type="RefSeq" id="XP_071900905.1">
    <property type="nucleotide sequence ID" value="XM_072044804.1"/>
</dbReference>
<protein>
    <submittedName>
        <fullName evidence="7">B3 domain-containing protein At1g05920-like</fullName>
    </submittedName>
</protein>
<evidence type="ECO:0000313" key="7">
    <source>
        <dbReference type="RefSeq" id="XP_071900905.1"/>
    </source>
</evidence>
<dbReference type="SUPFAM" id="SSF101936">
    <property type="entry name" value="DNA-binding pseudobarrel domain"/>
    <property type="match status" value="1"/>
</dbReference>
<evidence type="ECO:0000313" key="6">
    <source>
        <dbReference type="Proteomes" id="UP001652660"/>
    </source>
</evidence>
<evidence type="ECO:0000256" key="4">
    <source>
        <dbReference type="ARBA" id="ARBA00023163"/>
    </source>
</evidence>
<sequence>MSQQRNEQRKCEHKGRITWLSIITTELESPTPVSKRAREKGGVFDEKDKAILVIQKALTASDINNQQNRFSIPEKKMNKSFLSADEEAFLDSKLDGKHYYNRIMVDIIEPLGIVKVVTFSRWKMPKPGGKTSVSYVINGDWKDIVPNNGLEASKVVQLWAVRINEGLCFAFVILDWGIHKNFITLRMKKFTNL</sequence>
<dbReference type="Proteomes" id="UP001652660">
    <property type="component" value="Chromosome 4c"/>
</dbReference>
<comment type="subcellular location">
    <subcellularLocation>
        <location evidence="1">Nucleus</location>
    </subcellularLocation>
</comment>
<proteinExistence type="predicted"/>
<keyword evidence="5" id="KW-0539">Nucleus</keyword>
<dbReference type="GeneID" id="140004672"/>
<dbReference type="Gene3D" id="2.40.330.10">
    <property type="entry name" value="DNA-binding pseudobarrel domain"/>
    <property type="match status" value="1"/>
</dbReference>
<organism evidence="6 7">
    <name type="scientific">Coffea arabica</name>
    <name type="common">Arabian coffee</name>
    <dbReference type="NCBI Taxonomy" id="13443"/>
    <lineage>
        <taxon>Eukaryota</taxon>
        <taxon>Viridiplantae</taxon>
        <taxon>Streptophyta</taxon>
        <taxon>Embryophyta</taxon>
        <taxon>Tracheophyta</taxon>
        <taxon>Spermatophyta</taxon>
        <taxon>Magnoliopsida</taxon>
        <taxon>eudicotyledons</taxon>
        <taxon>Gunneridae</taxon>
        <taxon>Pentapetalae</taxon>
        <taxon>asterids</taxon>
        <taxon>lamiids</taxon>
        <taxon>Gentianales</taxon>
        <taxon>Rubiaceae</taxon>
        <taxon>Ixoroideae</taxon>
        <taxon>Gardenieae complex</taxon>
        <taxon>Bertiereae - Coffeeae clade</taxon>
        <taxon>Coffeeae</taxon>
        <taxon>Coffea</taxon>
    </lineage>
</organism>
<dbReference type="Pfam" id="PF03754">
    <property type="entry name" value="At2g31720-like"/>
    <property type="match status" value="1"/>
</dbReference>
<evidence type="ECO:0000256" key="1">
    <source>
        <dbReference type="ARBA" id="ARBA00004123"/>
    </source>
</evidence>
<dbReference type="InterPro" id="IPR005508">
    <property type="entry name" value="At2g31720-like"/>
</dbReference>
<evidence type="ECO:0000256" key="5">
    <source>
        <dbReference type="ARBA" id="ARBA00023242"/>
    </source>
</evidence>
<dbReference type="PANTHER" id="PTHR31541">
    <property type="entry name" value="B3 DOMAIN PLANT PROTEIN-RELATED"/>
    <property type="match status" value="1"/>
</dbReference>
<keyword evidence="4" id="KW-0804">Transcription</keyword>
<accession>A0ABM4U0U7</accession>
<dbReference type="InterPro" id="IPR015300">
    <property type="entry name" value="DNA-bd_pseudobarrel_sf"/>
</dbReference>
<name>A0ABM4U0U7_COFAR</name>
<evidence type="ECO:0000256" key="3">
    <source>
        <dbReference type="ARBA" id="ARBA00023125"/>
    </source>
</evidence>
<keyword evidence="2" id="KW-0805">Transcription regulation</keyword>
<gene>
    <name evidence="7" type="primary">LOC140004672</name>
</gene>
<dbReference type="PANTHER" id="PTHR31541:SF25">
    <property type="entry name" value="GAMMA-GLIADIN B"/>
    <property type="match status" value="1"/>
</dbReference>
<evidence type="ECO:0000256" key="2">
    <source>
        <dbReference type="ARBA" id="ARBA00023015"/>
    </source>
</evidence>